<feature type="non-terminal residue" evidence="1">
    <location>
        <position position="201"/>
    </location>
</feature>
<name>A0A9P6UDJ6_9FUNG</name>
<evidence type="ECO:0000313" key="2">
    <source>
        <dbReference type="Proteomes" id="UP000823405"/>
    </source>
</evidence>
<keyword evidence="2" id="KW-1185">Reference proteome</keyword>
<accession>A0A9P6UDJ6</accession>
<dbReference type="AlphaFoldDB" id="A0A9P6UDJ6"/>
<evidence type="ECO:0000313" key="1">
    <source>
        <dbReference type="EMBL" id="KAG0273988.1"/>
    </source>
</evidence>
<sequence length="201" mass="22379">MLNGNAVIVGLNEQEGLQQHGVSHEHISMEDFMNAHVHQNSMHHDRPVPSFFFPKPAPSGPDMVFFIRINDNLFPVFVQLKLRQMTTTSDTTNTVIKSASFAAPTVGDTYKEDDLGKYCPTGKMCISIVIAYPAEVVAKLCPRPDPEFAKDGLKEVAVKINERNFEKIFPQSHVDFLGGIQGPVKRLAADALEAEMLKKRK</sequence>
<protein>
    <submittedName>
        <fullName evidence="1">Uncharacterized protein</fullName>
    </submittedName>
</protein>
<gene>
    <name evidence="1" type="ORF">BGZ97_010587</name>
</gene>
<dbReference type="Proteomes" id="UP000823405">
    <property type="component" value="Unassembled WGS sequence"/>
</dbReference>
<dbReference type="EMBL" id="JAAAIN010005545">
    <property type="protein sequence ID" value="KAG0273988.1"/>
    <property type="molecule type" value="Genomic_DNA"/>
</dbReference>
<dbReference type="OrthoDB" id="2426605at2759"/>
<comment type="caution">
    <text evidence="1">The sequence shown here is derived from an EMBL/GenBank/DDBJ whole genome shotgun (WGS) entry which is preliminary data.</text>
</comment>
<reference evidence="1" key="1">
    <citation type="journal article" date="2020" name="Fungal Divers.">
        <title>Resolving the Mortierellaceae phylogeny through synthesis of multi-gene phylogenetics and phylogenomics.</title>
        <authorList>
            <person name="Vandepol N."/>
            <person name="Liber J."/>
            <person name="Desiro A."/>
            <person name="Na H."/>
            <person name="Kennedy M."/>
            <person name="Barry K."/>
            <person name="Grigoriev I.V."/>
            <person name="Miller A.N."/>
            <person name="O'Donnell K."/>
            <person name="Stajich J.E."/>
            <person name="Bonito G."/>
        </authorList>
    </citation>
    <scope>NUCLEOTIDE SEQUENCE</scope>
    <source>
        <strain evidence="1">NVP60</strain>
    </source>
</reference>
<proteinExistence type="predicted"/>
<organism evidence="1 2">
    <name type="scientific">Linnemannia gamsii</name>
    <dbReference type="NCBI Taxonomy" id="64522"/>
    <lineage>
        <taxon>Eukaryota</taxon>
        <taxon>Fungi</taxon>
        <taxon>Fungi incertae sedis</taxon>
        <taxon>Mucoromycota</taxon>
        <taxon>Mortierellomycotina</taxon>
        <taxon>Mortierellomycetes</taxon>
        <taxon>Mortierellales</taxon>
        <taxon>Mortierellaceae</taxon>
        <taxon>Linnemannia</taxon>
    </lineage>
</organism>